<dbReference type="Proteomes" id="UP000265325">
    <property type="component" value="Unassembled WGS sequence"/>
</dbReference>
<keyword evidence="4" id="KW-1185">Reference proteome</keyword>
<comment type="caution">
    <text evidence="3">The sequence shown here is derived from an EMBL/GenBank/DDBJ whole genome shotgun (WGS) entry which is preliminary data.</text>
</comment>
<organism evidence="3 4">
    <name type="scientific">Streptomyces showdoensis</name>
    <dbReference type="NCBI Taxonomy" id="68268"/>
    <lineage>
        <taxon>Bacteria</taxon>
        <taxon>Bacillati</taxon>
        <taxon>Actinomycetota</taxon>
        <taxon>Actinomycetes</taxon>
        <taxon>Kitasatosporales</taxon>
        <taxon>Streptomycetaceae</taxon>
        <taxon>Streptomyces</taxon>
    </lineage>
</organism>
<feature type="non-terminal residue" evidence="3">
    <location>
        <position position="308"/>
    </location>
</feature>
<sequence>MITMARTLGLLGRFGTDTAPYVLRGASGRGEEGEARVLRGRGWALAGGRADGRGGVAAVLAGAVDVRLPLLSRIEAGGRPVAERNHAALLRAAFEADGAGFAEQLRGAYAAAVVDTRGTPVLVLAADEAGAVPLYYHWNATREVLSFATEVPALLALLPDPPALWTPGLDAYLTTGAALGGATLIEGVRVLPPGTTAVCERGHAPRLVRRESPGARRVPAPGMPDRDLPALAAGAVAGAVPGPGDDPADRPAGDPLDDPLDRRRARDLATLLPALLWRLGQPEADPGALTAYARYGPERAADPAAGDL</sequence>
<accession>A0A2P2GIX5</accession>
<feature type="compositionally biased region" description="Basic and acidic residues" evidence="1">
    <location>
        <begin position="203"/>
        <end position="214"/>
    </location>
</feature>
<dbReference type="SUPFAM" id="SSF56235">
    <property type="entry name" value="N-terminal nucleophile aminohydrolases (Ntn hydrolases)"/>
    <property type="match status" value="1"/>
</dbReference>
<dbReference type="AlphaFoldDB" id="A0A2P2GIX5"/>
<evidence type="ECO:0000256" key="1">
    <source>
        <dbReference type="SAM" id="MobiDB-lite"/>
    </source>
</evidence>
<dbReference type="Gene3D" id="3.60.20.10">
    <property type="entry name" value="Glutamine Phosphoribosylpyrophosphate, subunit 1, domain 1"/>
    <property type="match status" value="1"/>
</dbReference>
<feature type="compositionally biased region" description="Low complexity" evidence="1">
    <location>
        <begin position="229"/>
        <end position="245"/>
    </location>
</feature>
<dbReference type="EMBL" id="LAQS01000049">
    <property type="protein sequence ID" value="KKZ70785.1"/>
    <property type="molecule type" value="Genomic_DNA"/>
</dbReference>
<proteinExistence type="predicted"/>
<reference evidence="3 4" key="1">
    <citation type="submission" date="2015-05" db="EMBL/GenBank/DDBJ databases">
        <title>Draft Genome assembly of Streptomyces showdoensis.</title>
        <authorList>
            <person name="Thapa K.K."/>
            <person name="Metsa-Ketela M."/>
        </authorList>
    </citation>
    <scope>NUCLEOTIDE SEQUENCE [LARGE SCALE GENOMIC DNA]</scope>
    <source>
        <strain evidence="3 4">ATCC 15227</strain>
    </source>
</reference>
<evidence type="ECO:0000313" key="4">
    <source>
        <dbReference type="Proteomes" id="UP000265325"/>
    </source>
</evidence>
<dbReference type="InterPro" id="IPR029055">
    <property type="entry name" value="Ntn_hydrolases_N"/>
</dbReference>
<feature type="region of interest" description="Disordered" evidence="1">
    <location>
        <begin position="203"/>
        <end position="261"/>
    </location>
</feature>
<dbReference type="InterPro" id="IPR017932">
    <property type="entry name" value="GATase_2_dom"/>
</dbReference>
<evidence type="ECO:0000259" key="2">
    <source>
        <dbReference type="Pfam" id="PF13537"/>
    </source>
</evidence>
<dbReference type="Pfam" id="PF13537">
    <property type="entry name" value="GATase_7"/>
    <property type="match status" value="1"/>
</dbReference>
<protein>
    <recommendedName>
        <fullName evidence="2">Glutamine amidotransferase type-2 domain-containing protein</fullName>
    </recommendedName>
</protein>
<name>A0A2P2GIX5_STREW</name>
<gene>
    <name evidence="3" type="ORF">VO63_26875</name>
</gene>
<feature type="domain" description="Glutamine amidotransferase type-2" evidence="2">
    <location>
        <begin position="54"/>
        <end position="156"/>
    </location>
</feature>
<evidence type="ECO:0000313" key="3">
    <source>
        <dbReference type="EMBL" id="KKZ70785.1"/>
    </source>
</evidence>